<evidence type="ECO:0000256" key="4">
    <source>
        <dbReference type="ARBA" id="ARBA00023235"/>
    </source>
</evidence>
<accession>A0ABV6MXR2</accession>
<keyword evidence="7" id="KW-1185">Reference proteome</keyword>
<sequence length="196" mass="19803">MTDQLTVLRSRVDTGHLPPLTRAVAERVILTTADPTWLGDLVLDEAALAAGRDALGAGAPLVVDVRMLAAAVAPRETVIGLDMPGVAELAKAEGTTRSAAGIRLAAKAFPDGAVWAVGNAPTALQEILRLSAAGVLRPALVIGIPVGFVGSVDAKAALRRSGLPSASSATERGGAAIAGSVVNALVDAWQADAHVR</sequence>
<dbReference type="Proteomes" id="UP001589810">
    <property type="component" value="Unassembled WGS sequence"/>
</dbReference>
<dbReference type="EMBL" id="JBHLUD010000009">
    <property type="protein sequence ID" value="MFC0545074.1"/>
    <property type="molecule type" value="Genomic_DNA"/>
</dbReference>
<keyword evidence="4" id="KW-0413">Isomerase</keyword>
<evidence type="ECO:0000313" key="7">
    <source>
        <dbReference type="Proteomes" id="UP001589810"/>
    </source>
</evidence>
<dbReference type="RefSeq" id="WP_273935101.1">
    <property type="nucleotide sequence ID" value="NZ_CP097263.1"/>
</dbReference>
<dbReference type="InterPro" id="IPR036588">
    <property type="entry name" value="CobH/CbiC_sf"/>
</dbReference>
<organism evidence="6 7">
    <name type="scientific">Kutzneria chonburiensis</name>
    <dbReference type="NCBI Taxonomy" id="1483604"/>
    <lineage>
        <taxon>Bacteria</taxon>
        <taxon>Bacillati</taxon>
        <taxon>Actinomycetota</taxon>
        <taxon>Actinomycetes</taxon>
        <taxon>Pseudonocardiales</taxon>
        <taxon>Pseudonocardiaceae</taxon>
        <taxon>Kutzneria</taxon>
    </lineage>
</organism>
<gene>
    <name evidence="6" type="ORF">ACFFH7_26450</name>
</gene>
<evidence type="ECO:0000256" key="1">
    <source>
        <dbReference type="ARBA" id="ARBA00004953"/>
    </source>
</evidence>
<proteinExistence type="inferred from homology"/>
<keyword evidence="3" id="KW-0169">Cobalamin biosynthesis</keyword>
<evidence type="ECO:0000259" key="5">
    <source>
        <dbReference type="Pfam" id="PF02570"/>
    </source>
</evidence>
<dbReference type="Gene3D" id="3.40.50.10230">
    <property type="entry name" value="Cobalamin biosynthesis CobH/CbiC, precorrin-8X methylmutase"/>
    <property type="match status" value="1"/>
</dbReference>
<protein>
    <submittedName>
        <fullName evidence="6">Precorrin-8X methylmutase</fullName>
    </submittedName>
</protein>
<evidence type="ECO:0000313" key="6">
    <source>
        <dbReference type="EMBL" id="MFC0545074.1"/>
    </source>
</evidence>
<dbReference type="Pfam" id="PF02570">
    <property type="entry name" value="CbiC"/>
    <property type="match status" value="1"/>
</dbReference>
<dbReference type="InterPro" id="IPR003722">
    <property type="entry name" value="Cbl_synth_CobH/CbiC"/>
</dbReference>
<comment type="caution">
    <text evidence="6">The sequence shown here is derived from an EMBL/GenBank/DDBJ whole genome shotgun (WGS) entry which is preliminary data.</text>
</comment>
<name>A0ABV6MXR2_9PSEU</name>
<evidence type="ECO:0000256" key="3">
    <source>
        <dbReference type="ARBA" id="ARBA00022573"/>
    </source>
</evidence>
<dbReference type="SUPFAM" id="SSF63965">
    <property type="entry name" value="Precorrin-8X methylmutase CbiC/CobH"/>
    <property type="match status" value="1"/>
</dbReference>
<evidence type="ECO:0000256" key="2">
    <source>
        <dbReference type="ARBA" id="ARBA00009774"/>
    </source>
</evidence>
<dbReference type="PANTHER" id="PTHR43588:SF1">
    <property type="entry name" value="COBALT-PRECORRIN-8 METHYLMUTASE"/>
    <property type="match status" value="1"/>
</dbReference>
<dbReference type="PANTHER" id="PTHR43588">
    <property type="entry name" value="COBALT-PRECORRIN-8 METHYLMUTASE"/>
    <property type="match status" value="1"/>
</dbReference>
<reference evidence="6 7" key="1">
    <citation type="submission" date="2024-09" db="EMBL/GenBank/DDBJ databases">
        <authorList>
            <person name="Sun Q."/>
            <person name="Mori K."/>
        </authorList>
    </citation>
    <scope>NUCLEOTIDE SEQUENCE [LARGE SCALE GENOMIC DNA]</scope>
    <source>
        <strain evidence="6 7">TBRC 1432</strain>
    </source>
</reference>
<comment type="pathway">
    <text evidence="1">Cofactor biosynthesis; adenosylcobalamin biosynthesis.</text>
</comment>
<comment type="similarity">
    <text evidence="2">Belongs to the CobH/CbiC family.</text>
</comment>
<feature type="domain" description="Cobalamin biosynthesis precorrin-8X methylmutase CobH/CbiC" evidence="5">
    <location>
        <begin position="5"/>
        <end position="187"/>
    </location>
</feature>